<comment type="caution">
    <text evidence="2">The sequence shown here is derived from an EMBL/GenBank/DDBJ whole genome shotgun (WGS) entry which is preliminary data.</text>
</comment>
<evidence type="ECO:0000256" key="1">
    <source>
        <dbReference type="SAM" id="SignalP"/>
    </source>
</evidence>
<dbReference type="EMBL" id="JAFCIX010000047">
    <property type="protein sequence ID" value="KAH6600122.1"/>
    <property type="molecule type" value="Genomic_DNA"/>
</dbReference>
<reference evidence="2 3" key="1">
    <citation type="submission" date="2021-02" db="EMBL/GenBank/DDBJ databases">
        <title>Variation within the Batrachochytrium salamandrivorans European outbreak.</title>
        <authorList>
            <person name="Kelly M."/>
            <person name="Pasmans F."/>
            <person name="Shea T.P."/>
            <person name="Munoz J.F."/>
            <person name="Carranza S."/>
            <person name="Cuomo C.A."/>
            <person name="Martel A."/>
        </authorList>
    </citation>
    <scope>NUCLEOTIDE SEQUENCE [LARGE SCALE GENOMIC DNA]</scope>
    <source>
        <strain evidence="2 3">AMFP18/2</strain>
    </source>
</reference>
<proteinExistence type="predicted"/>
<keyword evidence="1" id="KW-0732">Signal</keyword>
<keyword evidence="3" id="KW-1185">Reference proteome</keyword>
<organism evidence="2 3">
    <name type="scientific">Batrachochytrium salamandrivorans</name>
    <dbReference type="NCBI Taxonomy" id="1357716"/>
    <lineage>
        <taxon>Eukaryota</taxon>
        <taxon>Fungi</taxon>
        <taxon>Fungi incertae sedis</taxon>
        <taxon>Chytridiomycota</taxon>
        <taxon>Chytridiomycota incertae sedis</taxon>
        <taxon>Chytridiomycetes</taxon>
        <taxon>Rhizophydiales</taxon>
        <taxon>Rhizophydiales incertae sedis</taxon>
        <taxon>Batrachochytrium</taxon>
    </lineage>
</organism>
<protein>
    <submittedName>
        <fullName evidence="2">Uncharacterized protein</fullName>
    </submittedName>
</protein>
<sequence length="354" mass="41552">MKLVSFAVVSFLAATVSAGVSATLGNADYSVHRLEKRDPSEDMQKQLEEEIKHDRKNYEEVREEYLGMKHLEGQLEDDLFQLRFELQSNSYKSPRGDLSHRYNRAQLLYNDQQEACFEKYVVMMDLKEVLQKKVGEAEIWKDNLEHLDHHNRMNPEDPWTVTSPASYNQEILFKQVSGICNSVEMAYKFEGQCKATSEEMYNRLMASGSNKKFLGKQYEKSEIRLYQQDILPKVIFLSIRLYYSQLIWSRRTKQLYRNRYWLTPQIRPKTVKQRHSFALMETLRTCGDSASLQKYVTRQFLDTSGFFKDPSFDQSRAHGTRYLMLARMDALWTARKAIQIGILVDIHPFSVDIT</sequence>
<evidence type="ECO:0000313" key="3">
    <source>
        <dbReference type="Proteomes" id="UP001648503"/>
    </source>
</evidence>
<gene>
    <name evidence="2" type="ORF">BASA50_002515</name>
</gene>
<name>A0ABQ8FL05_9FUNG</name>
<feature type="signal peptide" evidence="1">
    <location>
        <begin position="1"/>
        <end position="18"/>
    </location>
</feature>
<dbReference type="Proteomes" id="UP001648503">
    <property type="component" value="Unassembled WGS sequence"/>
</dbReference>
<accession>A0ABQ8FL05</accession>
<feature type="chain" id="PRO_5045396254" evidence="1">
    <location>
        <begin position="19"/>
        <end position="354"/>
    </location>
</feature>
<evidence type="ECO:0000313" key="2">
    <source>
        <dbReference type="EMBL" id="KAH6600122.1"/>
    </source>
</evidence>